<feature type="compositionally biased region" description="Polar residues" evidence="1">
    <location>
        <begin position="204"/>
        <end position="213"/>
    </location>
</feature>
<dbReference type="EMBL" id="WHWC01000004">
    <property type="protein sequence ID" value="KAG8384372.1"/>
    <property type="molecule type" value="Genomic_DNA"/>
</dbReference>
<dbReference type="Proteomes" id="UP000826271">
    <property type="component" value="Unassembled WGS sequence"/>
</dbReference>
<dbReference type="AlphaFoldDB" id="A0AAV6XUG6"/>
<evidence type="ECO:0000313" key="3">
    <source>
        <dbReference type="Proteomes" id="UP000826271"/>
    </source>
</evidence>
<evidence type="ECO:0000256" key="1">
    <source>
        <dbReference type="SAM" id="MobiDB-lite"/>
    </source>
</evidence>
<proteinExistence type="predicted"/>
<comment type="caution">
    <text evidence="2">The sequence shown here is derived from an EMBL/GenBank/DDBJ whole genome shotgun (WGS) entry which is preliminary data.</text>
</comment>
<feature type="compositionally biased region" description="Polar residues" evidence="1">
    <location>
        <begin position="174"/>
        <end position="185"/>
    </location>
</feature>
<name>A0AAV6XUG6_9LAMI</name>
<accession>A0AAV6XUG6</accession>
<sequence length="234" mass="26188">MAAKASYENNPYIESIGHEIQNLLRQVNQTDSDADRILGNVRSSLPHIASMVGGGWTHTGDAQQRWAHTQPYPVYLPSPVYRPTVEPQSQILHPSPAPQSQGFYYDGDGASYGRPQSFNYGGEGTSYERPQGLNYGGEGTSYGQGFNYEGEGTSYRRSYSSDPLIPLEMFFGATESTPPQNQRNISPVPINWDMNSPAPHEQEYVTQQDQPTPRNDRRRRSERVVNPTICLTEL</sequence>
<evidence type="ECO:0000313" key="2">
    <source>
        <dbReference type="EMBL" id="KAG8384372.1"/>
    </source>
</evidence>
<keyword evidence="3" id="KW-1185">Reference proteome</keyword>
<gene>
    <name evidence="2" type="ORF">BUALT_Bualt04G0111300</name>
</gene>
<protein>
    <submittedName>
        <fullName evidence="2">Uncharacterized protein</fullName>
    </submittedName>
</protein>
<feature type="region of interest" description="Disordered" evidence="1">
    <location>
        <begin position="174"/>
        <end position="234"/>
    </location>
</feature>
<organism evidence="2 3">
    <name type="scientific">Buddleja alternifolia</name>
    <dbReference type="NCBI Taxonomy" id="168488"/>
    <lineage>
        <taxon>Eukaryota</taxon>
        <taxon>Viridiplantae</taxon>
        <taxon>Streptophyta</taxon>
        <taxon>Embryophyta</taxon>
        <taxon>Tracheophyta</taxon>
        <taxon>Spermatophyta</taxon>
        <taxon>Magnoliopsida</taxon>
        <taxon>eudicotyledons</taxon>
        <taxon>Gunneridae</taxon>
        <taxon>Pentapetalae</taxon>
        <taxon>asterids</taxon>
        <taxon>lamiids</taxon>
        <taxon>Lamiales</taxon>
        <taxon>Scrophulariaceae</taxon>
        <taxon>Buddlejeae</taxon>
        <taxon>Buddleja</taxon>
    </lineage>
</organism>
<reference evidence="2" key="1">
    <citation type="submission" date="2019-10" db="EMBL/GenBank/DDBJ databases">
        <authorList>
            <person name="Zhang R."/>
            <person name="Pan Y."/>
            <person name="Wang J."/>
            <person name="Ma R."/>
            <person name="Yu S."/>
        </authorList>
    </citation>
    <scope>NUCLEOTIDE SEQUENCE</scope>
    <source>
        <strain evidence="2">LA-IB0</strain>
        <tissue evidence="2">Leaf</tissue>
    </source>
</reference>